<dbReference type="Pfam" id="PF13847">
    <property type="entry name" value="Methyltransf_31"/>
    <property type="match status" value="1"/>
</dbReference>
<dbReference type="OrthoDB" id="9784101at2"/>
<evidence type="ECO:0000313" key="3">
    <source>
        <dbReference type="EMBL" id="PQB06095.1"/>
    </source>
</evidence>
<dbReference type="EMBL" id="MQUB01000001">
    <property type="protein sequence ID" value="PQB06095.1"/>
    <property type="molecule type" value="Genomic_DNA"/>
</dbReference>
<dbReference type="GO" id="GO:0032259">
    <property type="term" value="P:methylation"/>
    <property type="evidence" value="ECO:0007669"/>
    <property type="project" value="UniProtKB-KW"/>
</dbReference>
<keyword evidence="4" id="KW-1185">Reference proteome</keyword>
<evidence type="ECO:0000259" key="2">
    <source>
        <dbReference type="Pfam" id="PF13847"/>
    </source>
</evidence>
<organism evidence="3 4">
    <name type="scientific">Aureitalea marina</name>
    <dbReference type="NCBI Taxonomy" id="930804"/>
    <lineage>
        <taxon>Bacteria</taxon>
        <taxon>Pseudomonadati</taxon>
        <taxon>Bacteroidota</taxon>
        <taxon>Flavobacteriia</taxon>
        <taxon>Flavobacteriales</taxon>
        <taxon>Flavobacteriaceae</taxon>
        <taxon>Aureitalea</taxon>
    </lineage>
</organism>
<dbReference type="SUPFAM" id="SSF53335">
    <property type="entry name" value="S-adenosyl-L-methionine-dependent methyltransferases"/>
    <property type="match status" value="1"/>
</dbReference>
<comment type="caution">
    <text evidence="3">The sequence shown here is derived from an EMBL/GenBank/DDBJ whole genome shotgun (WGS) entry which is preliminary data.</text>
</comment>
<keyword evidence="3" id="KW-0489">Methyltransferase</keyword>
<proteinExistence type="predicted"/>
<keyword evidence="3" id="KW-0808">Transferase</keyword>
<accession>A0A2S7KTY7</accession>
<dbReference type="AlphaFoldDB" id="A0A2S7KTY7"/>
<keyword evidence="1" id="KW-0732">Signal</keyword>
<dbReference type="CDD" id="cd02440">
    <property type="entry name" value="AdoMet_MTases"/>
    <property type="match status" value="1"/>
</dbReference>
<gene>
    <name evidence="3" type="ORF">BST85_13920</name>
</gene>
<name>A0A2S7KTY7_9FLAO</name>
<dbReference type="InterPro" id="IPR029063">
    <property type="entry name" value="SAM-dependent_MTases_sf"/>
</dbReference>
<evidence type="ECO:0000256" key="1">
    <source>
        <dbReference type="SAM" id="SignalP"/>
    </source>
</evidence>
<feature type="domain" description="Methyltransferase" evidence="2">
    <location>
        <begin position="86"/>
        <end position="208"/>
    </location>
</feature>
<dbReference type="InterPro" id="IPR025714">
    <property type="entry name" value="Methyltranfer_dom"/>
</dbReference>
<dbReference type="Proteomes" id="UP000239800">
    <property type="component" value="Unassembled WGS sequence"/>
</dbReference>
<feature type="signal peptide" evidence="1">
    <location>
        <begin position="1"/>
        <end position="23"/>
    </location>
</feature>
<feature type="chain" id="PRO_5015633464" evidence="1">
    <location>
        <begin position="24"/>
        <end position="241"/>
    </location>
</feature>
<sequence>MLKLNFRSLLVLIALLSQLPLIAQSTFSDPYQYRNGSYDGTGKWYMGREIAHVMGYQGMAWLERAEREKEEQTTTLIANMNIQPEDVIADIGAGSGYHVFKMAPLANKGMVYAVDIQIQMLTAIKARKDAGGFDNVQGVKGEIEGVNLPKNSVDKVLIVDVYHEMSHPVEMMRSIRKAMRPDAQLFLIEYREEDASVPIKPLHKMSEAQAVKEMRAAGFRLKENMGNLPWQHCMVFVLDGN</sequence>
<reference evidence="3 4" key="1">
    <citation type="submission" date="2016-11" db="EMBL/GenBank/DDBJ databases">
        <title>Trade-off between light-utilization and light-protection in marine flavobacteria.</title>
        <authorList>
            <person name="Kumagai Y."/>
        </authorList>
    </citation>
    <scope>NUCLEOTIDE SEQUENCE [LARGE SCALE GENOMIC DNA]</scope>
    <source>
        <strain evidence="3 4">NBRC 107741</strain>
    </source>
</reference>
<dbReference type="Gene3D" id="3.40.50.150">
    <property type="entry name" value="Vaccinia Virus protein VP39"/>
    <property type="match status" value="1"/>
</dbReference>
<protein>
    <submittedName>
        <fullName evidence="3">SAM-dependent methyltransferase</fullName>
    </submittedName>
</protein>
<dbReference type="GO" id="GO:0008168">
    <property type="term" value="F:methyltransferase activity"/>
    <property type="evidence" value="ECO:0007669"/>
    <property type="project" value="UniProtKB-KW"/>
</dbReference>
<dbReference type="RefSeq" id="WP_104814023.1">
    <property type="nucleotide sequence ID" value="NZ_MQUB01000001.1"/>
</dbReference>
<evidence type="ECO:0000313" key="4">
    <source>
        <dbReference type="Proteomes" id="UP000239800"/>
    </source>
</evidence>